<organism evidence="1 2">
    <name type="scientific">Fusarium oxysporum f. sp. cubense</name>
    <dbReference type="NCBI Taxonomy" id="61366"/>
    <lineage>
        <taxon>Eukaryota</taxon>
        <taxon>Fungi</taxon>
        <taxon>Dikarya</taxon>
        <taxon>Ascomycota</taxon>
        <taxon>Pezizomycotina</taxon>
        <taxon>Sordariomycetes</taxon>
        <taxon>Hypocreomycetidae</taxon>
        <taxon>Hypocreales</taxon>
        <taxon>Nectriaceae</taxon>
        <taxon>Fusarium</taxon>
        <taxon>Fusarium oxysporum species complex</taxon>
    </lineage>
</organism>
<evidence type="ECO:0008006" key="3">
    <source>
        <dbReference type="Google" id="ProtNLM"/>
    </source>
</evidence>
<name>A0A5C6SDD5_FUSOC</name>
<reference evidence="1 2" key="1">
    <citation type="submission" date="2019-07" db="EMBL/GenBank/DDBJ databases">
        <title>The First High-Quality Draft Genome Sequence of the Causal Agent of the Current Panama Disease Epidemic.</title>
        <authorList>
            <person name="Warmington R.J."/>
            <person name="Kay W."/>
            <person name="Jeffries A."/>
            <person name="Bebber D."/>
            <person name="Moore K."/>
            <person name="Studholme D.J."/>
        </authorList>
    </citation>
    <scope>NUCLEOTIDE SEQUENCE [LARGE SCALE GENOMIC DNA]</scope>
    <source>
        <strain evidence="1 2">TR4</strain>
    </source>
</reference>
<dbReference type="Proteomes" id="UP000321331">
    <property type="component" value="Unassembled WGS sequence"/>
</dbReference>
<sequence>MLDPPSIPSFPHILSYRIKSPGLLSPQFRFLNKSLRPYTLSILYTATMQPLRILLLFLLAVSVAATHIDKSLDQAATIEETVHQPHSHDERALVERDTSGILLACITGAGVAFQAYAGCYLTAFRNDPRTLTLRMDRTRGGGTSNVLVLLSGGALSHAVREVVQIMPGEVKSLATLGASTVQFINNW</sequence>
<proteinExistence type="predicted"/>
<protein>
    <recommendedName>
        <fullName evidence="3">Secreted in xylem 8</fullName>
    </recommendedName>
</protein>
<comment type="caution">
    <text evidence="1">The sequence shown here is derived from an EMBL/GenBank/DDBJ whole genome shotgun (WGS) entry which is preliminary data.</text>
</comment>
<accession>A0A5C6SDD5</accession>
<gene>
    <name evidence="1" type="ORF">FocTR4_00011997</name>
</gene>
<dbReference type="AlphaFoldDB" id="A0A5C6SDD5"/>
<dbReference type="EMBL" id="VMNF01000014">
    <property type="protein sequence ID" value="TXB96446.1"/>
    <property type="molecule type" value="Genomic_DNA"/>
</dbReference>
<evidence type="ECO:0000313" key="2">
    <source>
        <dbReference type="Proteomes" id="UP000321331"/>
    </source>
</evidence>
<evidence type="ECO:0000313" key="1">
    <source>
        <dbReference type="EMBL" id="TXB96446.1"/>
    </source>
</evidence>